<keyword evidence="7" id="KW-1015">Disulfide bond</keyword>
<dbReference type="CDD" id="cd00112">
    <property type="entry name" value="LDLa"/>
    <property type="match status" value="2"/>
</dbReference>
<reference evidence="13" key="1">
    <citation type="submission" date="2025-08" db="UniProtKB">
        <authorList>
            <consortium name="RefSeq"/>
        </authorList>
    </citation>
    <scope>IDENTIFICATION</scope>
    <source>
        <tissue evidence="13">Whole Larva</tissue>
    </source>
</reference>
<dbReference type="SUPFAM" id="SSF57424">
    <property type="entry name" value="LDL receptor-like module"/>
    <property type="match status" value="1"/>
</dbReference>
<dbReference type="Gene3D" id="2.60.40.10">
    <property type="entry name" value="Immunoglobulins"/>
    <property type="match status" value="1"/>
</dbReference>
<keyword evidence="6 9" id="KW-0472">Membrane</keyword>
<comment type="caution">
    <text evidence="8">Lacks conserved residue(s) required for the propagation of feature annotation.</text>
</comment>
<dbReference type="RefSeq" id="XP_017771126.1">
    <property type="nucleotide sequence ID" value="XM_017915637.1"/>
</dbReference>
<dbReference type="Gene3D" id="4.10.400.10">
    <property type="entry name" value="Low-density Lipoprotein Receptor"/>
    <property type="match status" value="1"/>
</dbReference>
<evidence type="ECO:0000313" key="12">
    <source>
        <dbReference type="Proteomes" id="UP000695000"/>
    </source>
</evidence>
<evidence type="ECO:0000256" key="5">
    <source>
        <dbReference type="ARBA" id="ARBA00022989"/>
    </source>
</evidence>
<accession>A0ABM1M976</accession>
<dbReference type="InterPro" id="IPR023415">
    <property type="entry name" value="LDLR_class-A_CS"/>
</dbReference>
<gene>
    <name evidence="13" type="primary">LOC108558651</name>
</gene>
<dbReference type="Pfam" id="PF00057">
    <property type="entry name" value="Ldl_recept_a"/>
    <property type="match status" value="1"/>
</dbReference>
<keyword evidence="5 9" id="KW-1133">Transmembrane helix</keyword>
<proteinExistence type="predicted"/>
<dbReference type="InterPro" id="IPR036179">
    <property type="entry name" value="Ig-like_dom_sf"/>
</dbReference>
<dbReference type="PROSITE" id="PS01209">
    <property type="entry name" value="LDLRA_1"/>
    <property type="match status" value="1"/>
</dbReference>
<dbReference type="SMART" id="SM00192">
    <property type="entry name" value="LDLa"/>
    <property type="match status" value="2"/>
</dbReference>
<keyword evidence="10" id="KW-0732">Signal</keyword>
<protein>
    <submittedName>
        <fullName evidence="13">Uncharacterized protein LOC108558651</fullName>
    </submittedName>
</protein>
<comment type="subcellular location">
    <subcellularLocation>
        <location evidence="2">Endomembrane system</location>
    </subcellularLocation>
    <subcellularLocation>
        <location evidence="1">Membrane</location>
        <topology evidence="1">Single-pass membrane protein</topology>
    </subcellularLocation>
</comment>
<dbReference type="Proteomes" id="UP000695000">
    <property type="component" value="Unplaced"/>
</dbReference>
<keyword evidence="12" id="KW-1185">Reference proteome</keyword>
<evidence type="ECO:0000256" key="1">
    <source>
        <dbReference type="ARBA" id="ARBA00004167"/>
    </source>
</evidence>
<keyword evidence="4" id="KW-0677">Repeat</keyword>
<evidence type="ECO:0000256" key="3">
    <source>
        <dbReference type="ARBA" id="ARBA00022692"/>
    </source>
</evidence>
<name>A0ABM1M976_NICVS</name>
<feature type="transmembrane region" description="Helical" evidence="9">
    <location>
        <begin position="270"/>
        <end position="291"/>
    </location>
</feature>
<evidence type="ECO:0000259" key="11">
    <source>
        <dbReference type="PROSITE" id="PS50835"/>
    </source>
</evidence>
<dbReference type="InterPro" id="IPR007110">
    <property type="entry name" value="Ig-like_dom"/>
</dbReference>
<dbReference type="InterPro" id="IPR050685">
    <property type="entry name" value="LDLR"/>
</dbReference>
<dbReference type="GeneID" id="108558651"/>
<evidence type="ECO:0000256" key="10">
    <source>
        <dbReference type="SAM" id="SignalP"/>
    </source>
</evidence>
<dbReference type="PROSITE" id="PS50835">
    <property type="entry name" value="IG_LIKE"/>
    <property type="match status" value="1"/>
</dbReference>
<evidence type="ECO:0000256" key="9">
    <source>
        <dbReference type="SAM" id="Phobius"/>
    </source>
</evidence>
<dbReference type="InterPro" id="IPR036055">
    <property type="entry name" value="LDL_receptor-like_sf"/>
</dbReference>
<evidence type="ECO:0000313" key="13">
    <source>
        <dbReference type="RefSeq" id="XP_017771126.1"/>
    </source>
</evidence>
<dbReference type="InterPro" id="IPR002172">
    <property type="entry name" value="LDrepeatLR_classA_rpt"/>
</dbReference>
<feature type="signal peptide" evidence="10">
    <location>
        <begin position="1"/>
        <end position="19"/>
    </location>
</feature>
<feature type="domain" description="Ig-like" evidence="11">
    <location>
        <begin position="45"/>
        <end position="125"/>
    </location>
</feature>
<feature type="chain" id="PRO_5045273675" evidence="10">
    <location>
        <begin position="20"/>
        <end position="403"/>
    </location>
</feature>
<sequence length="403" mass="45813">MWTTHGFILVLFSFSIINCDIELRIFRNIDDNYSLVNLGVNERVGNNLTLNCQLSSSSTQSPAYDDQLTWGKSTSELSFRNVTDLETLAKNESTSLYTMVSQSDLNQAQKSFLPLKAEDQGTYFCGSLKYKIFEIIYIQVRDVGRLQTPNDQQLMRPSGLPGFCNEKMFKCKTYEGCIMPHYVCDRKPDCKDGSDESYETCKGDPCKDKLQCDDGRCIPMYWCCDRHHDLECNVTYPPTCCQLLSEPYEELEYGYVPVNLTQATGNGTRYIFISLCILATIFSIVLMLLILSKVFLIAKKNTPCRNSEMFQFEERDYHYRRSSCGYVRADREVPNEVTSGTVDALLILSDDIIRFGGDSNIANDESISERPPSYSDVMGGVEPPPPYTSLDCLELMEHPDQII</sequence>
<dbReference type="PRINTS" id="PR00261">
    <property type="entry name" value="LDLRECEPTOR"/>
</dbReference>
<dbReference type="InterPro" id="IPR013783">
    <property type="entry name" value="Ig-like_fold"/>
</dbReference>
<dbReference type="SUPFAM" id="SSF48726">
    <property type="entry name" value="Immunoglobulin"/>
    <property type="match status" value="1"/>
</dbReference>
<dbReference type="PROSITE" id="PS50068">
    <property type="entry name" value="LDLRA_2"/>
    <property type="match status" value="1"/>
</dbReference>
<dbReference type="PANTHER" id="PTHR24270:SF60">
    <property type="entry name" value="CUB AND LDLA DOMAIN, ISOFORM A-RELATED"/>
    <property type="match status" value="1"/>
</dbReference>
<evidence type="ECO:0000256" key="7">
    <source>
        <dbReference type="ARBA" id="ARBA00023157"/>
    </source>
</evidence>
<organism evidence="12 13">
    <name type="scientific">Nicrophorus vespilloides</name>
    <name type="common">Boreal carrion beetle</name>
    <dbReference type="NCBI Taxonomy" id="110193"/>
    <lineage>
        <taxon>Eukaryota</taxon>
        <taxon>Metazoa</taxon>
        <taxon>Ecdysozoa</taxon>
        <taxon>Arthropoda</taxon>
        <taxon>Hexapoda</taxon>
        <taxon>Insecta</taxon>
        <taxon>Pterygota</taxon>
        <taxon>Neoptera</taxon>
        <taxon>Endopterygota</taxon>
        <taxon>Coleoptera</taxon>
        <taxon>Polyphaga</taxon>
        <taxon>Staphyliniformia</taxon>
        <taxon>Silphidae</taxon>
        <taxon>Nicrophorinae</taxon>
        <taxon>Nicrophorus</taxon>
    </lineage>
</organism>
<evidence type="ECO:0000256" key="2">
    <source>
        <dbReference type="ARBA" id="ARBA00004308"/>
    </source>
</evidence>
<evidence type="ECO:0000256" key="6">
    <source>
        <dbReference type="ARBA" id="ARBA00023136"/>
    </source>
</evidence>
<evidence type="ECO:0000256" key="8">
    <source>
        <dbReference type="PROSITE-ProRule" id="PRU00124"/>
    </source>
</evidence>
<dbReference type="PANTHER" id="PTHR24270">
    <property type="entry name" value="LOW-DENSITY LIPOPROTEIN RECEPTOR-RELATED"/>
    <property type="match status" value="1"/>
</dbReference>
<keyword evidence="3 9" id="KW-0812">Transmembrane</keyword>
<evidence type="ECO:0000256" key="4">
    <source>
        <dbReference type="ARBA" id="ARBA00022737"/>
    </source>
</evidence>